<protein>
    <recommendedName>
        <fullName evidence="6">Serpin domain-containing protein</fullName>
    </recommendedName>
</protein>
<dbReference type="AlphaFoldDB" id="A0AAD8E7G9"/>
<evidence type="ECO:0000259" key="6">
    <source>
        <dbReference type="SMART" id="SM00093"/>
    </source>
</evidence>
<dbReference type="EMBL" id="JASPKZ010008389">
    <property type="protein sequence ID" value="KAJ9579492.1"/>
    <property type="molecule type" value="Genomic_DNA"/>
</dbReference>
<evidence type="ECO:0000313" key="7">
    <source>
        <dbReference type="EMBL" id="KAJ9579492.1"/>
    </source>
</evidence>
<keyword evidence="3" id="KW-0732">Signal</keyword>
<dbReference type="GO" id="GO:0004867">
    <property type="term" value="F:serine-type endopeptidase inhibitor activity"/>
    <property type="evidence" value="ECO:0007669"/>
    <property type="project" value="UniProtKB-KW"/>
</dbReference>
<proteinExistence type="inferred from homology"/>
<feature type="non-terminal residue" evidence="7">
    <location>
        <position position="1"/>
    </location>
</feature>
<organism evidence="7 8">
    <name type="scientific">Diploptera punctata</name>
    <name type="common">Pacific beetle cockroach</name>
    <dbReference type="NCBI Taxonomy" id="6984"/>
    <lineage>
        <taxon>Eukaryota</taxon>
        <taxon>Metazoa</taxon>
        <taxon>Ecdysozoa</taxon>
        <taxon>Arthropoda</taxon>
        <taxon>Hexapoda</taxon>
        <taxon>Insecta</taxon>
        <taxon>Pterygota</taxon>
        <taxon>Neoptera</taxon>
        <taxon>Polyneoptera</taxon>
        <taxon>Dictyoptera</taxon>
        <taxon>Blattodea</taxon>
        <taxon>Blaberoidea</taxon>
        <taxon>Blaberidae</taxon>
        <taxon>Diplopterinae</taxon>
        <taxon>Diploptera</taxon>
    </lineage>
</organism>
<gene>
    <name evidence="7" type="ORF">L9F63_004840</name>
</gene>
<evidence type="ECO:0000256" key="2">
    <source>
        <dbReference type="ARBA" id="ARBA00022690"/>
    </source>
</evidence>
<keyword evidence="2" id="KW-0646">Protease inhibitor</keyword>
<dbReference type="Gene3D" id="3.30.497.10">
    <property type="entry name" value="Antithrombin, subunit I, domain 2"/>
    <property type="match status" value="1"/>
</dbReference>
<evidence type="ECO:0000256" key="3">
    <source>
        <dbReference type="ARBA" id="ARBA00022729"/>
    </source>
</evidence>
<accession>A0AAD8E7G9</accession>
<keyword evidence="8" id="KW-1185">Reference proteome</keyword>
<dbReference type="InterPro" id="IPR023796">
    <property type="entry name" value="Serpin_dom"/>
</dbReference>
<dbReference type="InterPro" id="IPR000215">
    <property type="entry name" value="Serpin_fam"/>
</dbReference>
<dbReference type="SUPFAM" id="SSF56574">
    <property type="entry name" value="Serpins"/>
    <property type="match status" value="1"/>
</dbReference>
<keyword evidence="4" id="KW-0722">Serine protease inhibitor</keyword>
<dbReference type="Gene3D" id="2.30.39.10">
    <property type="entry name" value="Alpha-1-antitrypsin, domain 1"/>
    <property type="match status" value="1"/>
</dbReference>
<dbReference type="GO" id="GO:0005615">
    <property type="term" value="C:extracellular space"/>
    <property type="evidence" value="ECO:0007669"/>
    <property type="project" value="InterPro"/>
</dbReference>
<dbReference type="FunFam" id="3.30.497.10:FF:000006">
    <property type="entry name" value="Plasminogen activator inhibitor 1"/>
    <property type="match status" value="1"/>
</dbReference>
<evidence type="ECO:0000256" key="1">
    <source>
        <dbReference type="ARBA" id="ARBA00009500"/>
    </source>
</evidence>
<comment type="caution">
    <text evidence="7">The sequence shown here is derived from an EMBL/GenBank/DDBJ whole genome shotgun (WGS) entry which is preliminary data.</text>
</comment>
<dbReference type="Pfam" id="PF00079">
    <property type="entry name" value="Serpin"/>
    <property type="match status" value="1"/>
</dbReference>
<evidence type="ECO:0000256" key="4">
    <source>
        <dbReference type="ARBA" id="ARBA00022900"/>
    </source>
</evidence>
<reference evidence="7" key="1">
    <citation type="journal article" date="2023" name="IScience">
        <title>Live-bearing cockroach genome reveals convergent evolutionary mechanisms linked to viviparity in insects and beyond.</title>
        <authorList>
            <person name="Fouks B."/>
            <person name="Harrison M.C."/>
            <person name="Mikhailova A.A."/>
            <person name="Marchal E."/>
            <person name="English S."/>
            <person name="Carruthers M."/>
            <person name="Jennings E.C."/>
            <person name="Chiamaka E.L."/>
            <person name="Frigard R.A."/>
            <person name="Pippel M."/>
            <person name="Attardo G.M."/>
            <person name="Benoit J.B."/>
            <person name="Bornberg-Bauer E."/>
            <person name="Tobe S.S."/>
        </authorList>
    </citation>
    <scope>NUCLEOTIDE SEQUENCE</scope>
    <source>
        <strain evidence="7">Stay&amp;Tobe</strain>
    </source>
</reference>
<dbReference type="Proteomes" id="UP001233999">
    <property type="component" value="Unassembled WGS sequence"/>
</dbReference>
<feature type="domain" description="Serpin" evidence="6">
    <location>
        <begin position="25"/>
        <end position="341"/>
    </location>
</feature>
<name>A0AAD8E7G9_DIPPU</name>
<dbReference type="PANTHER" id="PTHR11461:SF211">
    <property type="entry name" value="GH10112P-RELATED"/>
    <property type="match status" value="1"/>
</dbReference>
<dbReference type="InterPro" id="IPR042178">
    <property type="entry name" value="Serpin_sf_1"/>
</dbReference>
<reference evidence="7" key="2">
    <citation type="submission" date="2023-05" db="EMBL/GenBank/DDBJ databases">
        <authorList>
            <person name="Fouks B."/>
        </authorList>
    </citation>
    <scope>NUCLEOTIDE SEQUENCE</scope>
    <source>
        <strain evidence="7">Stay&amp;Tobe</strain>
        <tissue evidence="7">Testes</tissue>
    </source>
</reference>
<dbReference type="InterPro" id="IPR036186">
    <property type="entry name" value="Serpin_sf"/>
</dbReference>
<dbReference type="CDD" id="cd19601">
    <property type="entry name" value="serpin42Da-like"/>
    <property type="match status" value="1"/>
</dbReference>
<evidence type="ECO:0000256" key="5">
    <source>
        <dbReference type="RuleBase" id="RU000411"/>
    </source>
</evidence>
<dbReference type="PANTHER" id="PTHR11461">
    <property type="entry name" value="SERINE PROTEASE INHIBITOR, SERPIN"/>
    <property type="match status" value="1"/>
</dbReference>
<dbReference type="SMART" id="SM00093">
    <property type="entry name" value="SERPIN"/>
    <property type="match status" value="1"/>
</dbReference>
<comment type="similarity">
    <text evidence="1 5">Belongs to the serpin family.</text>
</comment>
<dbReference type="InterPro" id="IPR042185">
    <property type="entry name" value="Serpin_sf_2"/>
</dbReference>
<sequence>MSVSEAAIDPAALKKISAGNMKFTNDIYQAVSKKDGNVFISPFSVEVVLALAYMGAKGNTANEIASALGLPAEKEVTQAGFRALMEGIQNMDLVTLDVANKVYTMQNYKILEEFNEVADKSFFAGAQELDFSNGEASRKVINSWVEEKTRNKIQNLIPSGLLTSLTRLVLVNALYFKGTWIHKFNEKNTKPDKFYVNGNDFKMVPMMTQKDNFGYLESDELDAKILKMQYRSSQDLSMVVILPNKIDGISELESKLAKTDLSKLVQHMARPEVIVTFPKFKLEETTDFDDILKQVGLVTMYDAKNADFSGISGKNDLFVSKVLQKAFIEVNEEGTEAAAAT</sequence>
<evidence type="ECO:0000313" key="8">
    <source>
        <dbReference type="Proteomes" id="UP001233999"/>
    </source>
</evidence>